<evidence type="ECO:0000256" key="10">
    <source>
        <dbReference type="ARBA" id="ARBA00022705"/>
    </source>
</evidence>
<dbReference type="PRINTS" id="PR00870">
    <property type="entry name" value="DNAPOLXBETA"/>
</dbReference>
<evidence type="ECO:0000256" key="13">
    <source>
        <dbReference type="ARBA" id="ARBA00022932"/>
    </source>
</evidence>
<dbReference type="Pfam" id="PF14520">
    <property type="entry name" value="HHH_5"/>
    <property type="match status" value="1"/>
</dbReference>
<evidence type="ECO:0000256" key="21">
    <source>
        <dbReference type="ARBA" id="ARBA00049244"/>
    </source>
</evidence>
<comment type="catalytic activity">
    <reaction evidence="21">
        <text>DNA(n) + a 2'-deoxyribonucleoside 5'-triphosphate = DNA(n+1) + diphosphate</text>
        <dbReference type="Rhea" id="RHEA:22508"/>
        <dbReference type="Rhea" id="RHEA-COMP:17339"/>
        <dbReference type="Rhea" id="RHEA-COMP:17340"/>
        <dbReference type="ChEBI" id="CHEBI:33019"/>
        <dbReference type="ChEBI" id="CHEBI:61560"/>
        <dbReference type="ChEBI" id="CHEBI:173112"/>
        <dbReference type="EC" id="2.7.7.7"/>
    </reaction>
</comment>
<dbReference type="Gene3D" id="3.30.460.10">
    <property type="entry name" value="Beta Polymerase, domain 2"/>
    <property type="match status" value="1"/>
</dbReference>
<comment type="caution">
    <text evidence="25">The sequence shown here is derived from an EMBL/GenBank/DDBJ whole genome shotgun (WGS) entry which is preliminary data.</text>
</comment>
<dbReference type="InterPro" id="IPR003141">
    <property type="entry name" value="Pol/His_phosphatase_N"/>
</dbReference>
<dbReference type="SMART" id="SM00481">
    <property type="entry name" value="POLIIIAc"/>
    <property type="match status" value="1"/>
</dbReference>
<evidence type="ECO:0000256" key="6">
    <source>
        <dbReference type="ARBA" id="ARBA00022481"/>
    </source>
</evidence>
<keyword evidence="13" id="KW-0239">DNA-directed DNA polymerase</keyword>
<dbReference type="SUPFAM" id="SSF158702">
    <property type="entry name" value="Sec63 N-terminal domain-like"/>
    <property type="match status" value="1"/>
</dbReference>
<dbReference type="InterPro" id="IPR027421">
    <property type="entry name" value="DNA_pol_lamdba_lyase_dom_sf"/>
</dbReference>
<dbReference type="InterPro" id="IPR050243">
    <property type="entry name" value="PHP_phosphatase"/>
</dbReference>
<evidence type="ECO:0000256" key="18">
    <source>
        <dbReference type="ARBA" id="ARBA00044632"/>
    </source>
</evidence>
<dbReference type="InterPro" id="IPR003583">
    <property type="entry name" value="Hlx-hairpin-Hlx_DNA-bd_motif"/>
</dbReference>
<evidence type="ECO:0000256" key="16">
    <source>
        <dbReference type="ARBA" id="ARBA00035717"/>
    </source>
</evidence>
<dbReference type="GO" id="GO:0003887">
    <property type="term" value="F:DNA-directed DNA polymerase activity"/>
    <property type="evidence" value="ECO:0007669"/>
    <property type="project" value="UniProtKB-KW"/>
</dbReference>
<dbReference type="CDD" id="cd07436">
    <property type="entry name" value="PHP_PolX"/>
    <property type="match status" value="1"/>
</dbReference>
<sequence>MTNKEISEILQEIALLLEIKGENPFKVRAYQNGARVVDGIGGDVGELVRAGKLREMKGIGEGLSEKITEIINTGSCQYHQGLIRELPEGFLDLLKIQGLGSKRAKLLYDKLGIKSIGELEYACQENRLLALEGFGEKSQANILEAIKHYNKNKGYFLISQIEEESGELLAYLKKRKEIIRIEVAGSFRRKKELVRDIDVLVSTKNPAPVHEAFVSYGEVEQVLAKGETKSSVILKSGVQADLRTVTDQEFPYALYYFTGSKEHNVAVRTLAKRQNYKINEYGIFKNEKLVVCKNEEDIFKVLGLSYIPPELRENTGEIGIARGGKLPKLLEMKDIRGIFHVHSSYSDGRSTLEEMISAAEKMGYEFIGIAEHSKSAFYANGLSADRILAQRKEIDKLQKKYENIKIFQGIESEISGDGALDYPDRVLAQLDFVIGSVHSRMNLAEEEMTRRICRAMEHPAMTFLGHPTGRLLLAREGYAINYEKLFEVAKKNNVAIEINANPHRLDLDWRYMKLAKSMGLKMSINPDAHDVHGLQDVKYGVGIARKGWLEKSDVLNSMTAGEVEEWLGKRRL</sequence>
<dbReference type="AlphaFoldDB" id="A0A1G1KTD4"/>
<dbReference type="EMBL" id="MHFR01000053">
    <property type="protein sequence ID" value="OGW96105.1"/>
    <property type="molecule type" value="Genomic_DNA"/>
</dbReference>
<dbReference type="SUPFAM" id="SSF81301">
    <property type="entry name" value="Nucleotidyltransferase"/>
    <property type="match status" value="1"/>
</dbReference>
<dbReference type="PANTHER" id="PTHR36928:SF1">
    <property type="entry name" value="PHOSPHATASE YCDX-RELATED"/>
    <property type="match status" value="1"/>
</dbReference>
<dbReference type="NCBIfam" id="NF006375">
    <property type="entry name" value="PRK08609.1"/>
    <property type="match status" value="1"/>
</dbReference>
<keyword evidence="15" id="KW-0234">DNA repair</keyword>
<dbReference type="InterPro" id="IPR004013">
    <property type="entry name" value="PHP_dom"/>
</dbReference>
<feature type="domain" description="Helix-hairpin-helix DNA-binding motif class 1" evidence="22">
    <location>
        <begin position="51"/>
        <end position="70"/>
    </location>
</feature>
<dbReference type="Pfam" id="PF14716">
    <property type="entry name" value="HHH_8"/>
    <property type="match status" value="1"/>
</dbReference>
<evidence type="ECO:0000256" key="15">
    <source>
        <dbReference type="ARBA" id="ARBA00023204"/>
    </source>
</evidence>
<evidence type="ECO:0000313" key="25">
    <source>
        <dbReference type="EMBL" id="OGW96105.1"/>
    </source>
</evidence>
<dbReference type="InterPro" id="IPR037160">
    <property type="entry name" value="DNA_Pol_thumb_sf"/>
</dbReference>
<keyword evidence="7" id="KW-0237">DNA synthesis</keyword>
<keyword evidence="9" id="KW-0548">Nucleotidyltransferase</keyword>
<dbReference type="Gene3D" id="1.10.150.110">
    <property type="entry name" value="DNA polymerase beta, N-terminal domain-like"/>
    <property type="match status" value="1"/>
</dbReference>
<evidence type="ECO:0000256" key="2">
    <source>
        <dbReference type="ARBA" id="ARBA00004496"/>
    </source>
</evidence>
<evidence type="ECO:0000256" key="19">
    <source>
        <dbReference type="ARBA" id="ARBA00044678"/>
    </source>
</evidence>
<dbReference type="FunFam" id="3.20.20.140:FF:000047">
    <property type="entry name" value="PHP domain-containing protein"/>
    <property type="match status" value="1"/>
</dbReference>
<dbReference type="PIRSF" id="PIRSF005047">
    <property type="entry name" value="UCP005047_YshC"/>
    <property type="match status" value="1"/>
</dbReference>
<proteinExistence type="predicted"/>
<dbReference type="Pfam" id="PF14791">
    <property type="entry name" value="DNA_pol_B_thumb"/>
    <property type="match status" value="1"/>
</dbReference>
<evidence type="ECO:0000256" key="1">
    <source>
        <dbReference type="ARBA" id="ARBA00001946"/>
    </source>
</evidence>
<dbReference type="InterPro" id="IPR002054">
    <property type="entry name" value="DNA-dir_DNA_pol_X"/>
</dbReference>
<dbReference type="SMART" id="SM00278">
    <property type="entry name" value="HhH1"/>
    <property type="match status" value="3"/>
</dbReference>
<keyword evidence="11" id="KW-0227">DNA damage</keyword>
<evidence type="ECO:0000256" key="8">
    <source>
        <dbReference type="ARBA" id="ARBA00022679"/>
    </source>
</evidence>
<dbReference type="Gene3D" id="3.30.210.10">
    <property type="entry name" value="DNA polymerase, thumb domain"/>
    <property type="match status" value="1"/>
</dbReference>
<evidence type="ECO:0000259" key="23">
    <source>
        <dbReference type="SMART" id="SM00481"/>
    </source>
</evidence>
<comment type="function">
    <text evidence="20">Repair polymerase that plays a key role in base-excision repair. During this process, the damaged base is excised by specific DNA glycosylases, the DNA backbone is nicked at the abasic site by an apurinic/apyrimidic (AP) endonuclease, and POLB removes 5'-deoxyribose-phosphate from the preincised AP site acting as a 5'-deoxyribose-phosphate lyase (5'-dRP lyase); through its DNA polymerase activity, it adds one nucleotide to the 3' end of the arising single-nucleotide gap. Conducts 'gap-filling' DNA synthesis in a stepwise distributive fashion rather than in a processive fashion as for other DNA polymerases. It is also able to cleave sugar-phosphate bonds 3' to an intact AP site, acting as an AP lyase.</text>
</comment>
<keyword evidence="6" id="KW-0488">Methylation</keyword>
<evidence type="ECO:0000256" key="5">
    <source>
        <dbReference type="ARBA" id="ARBA00020020"/>
    </source>
</evidence>
<keyword evidence="10" id="KW-0235">DNA replication</keyword>
<comment type="cofactor">
    <cofactor evidence="1">
        <name>Mg(2+)</name>
        <dbReference type="ChEBI" id="CHEBI:18420"/>
    </cofactor>
</comment>
<dbReference type="GO" id="GO:0042578">
    <property type="term" value="F:phosphoric ester hydrolase activity"/>
    <property type="evidence" value="ECO:0007669"/>
    <property type="project" value="TreeGrafter"/>
</dbReference>
<dbReference type="InterPro" id="IPR016195">
    <property type="entry name" value="Pol/histidinol_Pase-like"/>
</dbReference>
<feature type="domain" description="Helix-hairpin-helix DNA-binding motif class 1" evidence="22">
    <location>
        <begin position="126"/>
        <end position="145"/>
    </location>
</feature>
<evidence type="ECO:0000256" key="4">
    <source>
        <dbReference type="ARBA" id="ARBA00012720"/>
    </source>
</evidence>
<dbReference type="SMART" id="SM00483">
    <property type="entry name" value="POLXc"/>
    <property type="match status" value="1"/>
</dbReference>
<keyword evidence="14" id="KW-0915">Sodium</keyword>
<dbReference type="GO" id="GO:0005829">
    <property type="term" value="C:cytosol"/>
    <property type="evidence" value="ECO:0007669"/>
    <property type="project" value="TreeGrafter"/>
</dbReference>
<dbReference type="InterPro" id="IPR047967">
    <property type="entry name" value="PolX_PHP"/>
</dbReference>
<evidence type="ECO:0000256" key="14">
    <source>
        <dbReference type="ARBA" id="ARBA00023053"/>
    </source>
</evidence>
<keyword evidence="8" id="KW-0808">Transferase</keyword>
<evidence type="ECO:0000259" key="22">
    <source>
        <dbReference type="SMART" id="SM00278"/>
    </source>
</evidence>
<evidence type="ECO:0000256" key="11">
    <source>
        <dbReference type="ARBA" id="ARBA00022763"/>
    </source>
</evidence>
<evidence type="ECO:0000259" key="24">
    <source>
        <dbReference type="SMART" id="SM00483"/>
    </source>
</evidence>
<comment type="catalytic activity">
    <reaction evidence="18">
        <text>2'-deoxyribonucleotide-(2'-deoxyribose 5'-phosphate)-2'-deoxyribonucleotide-DNA = a 3'-end 2'-deoxyribonucleotide-(2,3-dehydro-2,3-deoxyribose 5'-phosphate)-DNA + a 5'-end 5'-phospho-2'-deoxyribonucleoside-DNA + H(+)</text>
        <dbReference type="Rhea" id="RHEA:66592"/>
        <dbReference type="Rhea" id="RHEA-COMP:13180"/>
        <dbReference type="Rhea" id="RHEA-COMP:16897"/>
        <dbReference type="Rhea" id="RHEA-COMP:17067"/>
        <dbReference type="ChEBI" id="CHEBI:15378"/>
        <dbReference type="ChEBI" id="CHEBI:136412"/>
        <dbReference type="ChEBI" id="CHEBI:157695"/>
        <dbReference type="ChEBI" id="CHEBI:167181"/>
        <dbReference type="EC" id="4.2.99.18"/>
    </reaction>
</comment>
<evidence type="ECO:0000256" key="12">
    <source>
        <dbReference type="ARBA" id="ARBA00022843"/>
    </source>
</evidence>
<dbReference type="InterPro" id="IPR029398">
    <property type="entry name" value="PolB_thumb"/>
</dbReference>
<comment type="catalytic activity">
    <reaction evidence="19">
        <text>a 5'-end 2'-deoxyribose-2'-deoxyribonucleotide-DNA = (2E,4S)-4-hydroxypenten-2-al-5-phosphate + a 5'-end 5'-phospho-2'-deoxyribonucleoside-DNA + H(+)</text>
        <dbReference type="Rhea" id="RHEA:76255"/>
        <dbReference type="Rhea" id="RHEA-COMP:13180"/>
        <dbReference type="Rhea" id="RHEA-COMP:18657"/>
        <dbReference type="ChEBI" id="CHEBI:15378"/>
        <dbReference type="ChEBI" id="CHEBI:136412"/>
        <dbReference type="ChEBI" id="CHEBI:195194"/>
        <dbReference type="ChEBI" id="CHEBI:195195"/>
    </reaction>
</comment>
<evidence type="ECO:0000256" key="3">
    <source>
        <dbReference type="ARBA" id="ARBA00012417"/>
    </source>
</evidence>
<protein>
    <recommendedName>
        <fullName evidence="5">DNA polymerase beta</fullName>
        <ecNumber evidence="3">2.7.7.7</ecNumber>
        <ecNumber evidence="4">4.2.99.18</ecNumber>
    </recommendedName>
    <alternativeName>
        <fullName evidence="16">5'-deoxyribose-phosphate lyase</fullName>
    </alternativeName>
    <alternativeName>
        <fullName evidence="17">AP lyase</fullName>
    </alternativeName>
</protein>
<dbReference type="InterPro" id="IPR002008">
    <property type="entry name" value="DNA_pol_X_beta-like"/>
</dbReference>
<evidence type="ECO:0000256" key="7">
    <source>
        <dbReference type="ARBA" id="ARBA00022634"/>
    </source>
</evidence>
<evidence type="ECO:0000256" key="20">
    <source>
        <dbReference type="ARBA" id="ARBA00045548"/>
    </source>
</evidence>
<organism evidence="25 26">
    <name type="scientific">Candidatus Danuiimicrobium aquiferis</name>
    <dbReference type="NCBI Taxonomy" id="1801832"/>
    <lineage>
        <taxon>Bacteria</taxon>
        <taxon>Pseudomonadati</taxon>
        <taxon>Candidatus Omnitrophota</taxon>
        <taxon>Candidatus Danuiimicrobium</taxon>
    </lineage>
</organism>
<reference evidence="25 26" key="1">
    <citation type="journal article" date="2016" name="Nat. Commun.">
        <title>Thousands of microbial genomes shed light on interconnected biogeochemical processes in an aquifer system.</title>
        <authorList>
            <person name="Anantharaman K."/>
            <person name="Brown C.T."/>
            <person name="Hug L.A."/>
            <person name="Sharon I."/>
            <person name="Castelle C.J."/>
            <person name="Probst A.J."/>
            <person name="Thomas B.C."/>
            <person name="Singh A."/>
            <person name="Wilkins M.J."/>
            <person name="Karaoz U."/>
            <person name="Brodie E.L."/>
            <person name="Williams K.H."/>
            <person name="Hubbard S.S."/>
            <person name="Banfield J.F."/>
        </authorList>
    </citation>
    <scope>NUCLEOTIDE SEQUENCE [LARGE SCALE GENOMIC DNA]</scope>
</reference>
<dbReference type="GO" id="GO:0140078">
    <property type="term" value="F:class I DNA-(apurinic or apyrimidinic site) endonuclease activity"/>
    <property type="evidence" value="ECO:0007669"/>
    <property type="project" value="UniProtKB-EC"/>
</dbReference>
<dbReference type="GO" id="GO:0008270">
    <property type="term" value="F:zinc ion binding"/>
    <property type="evidence" value="ECO:0007669"/>
    <property type="project" value="TreeGrafter"/>
</dbReference>
<name>A0A1G1KTD4_9BACT</name>
<dbReference type="Pfam" id="PF02811">
    <property type="entry name" value="PHP"/>
    <property type="match status" value="1"/>
</dbReference>
<evidence type="ECO:0000313" key="26">
    <source>
        <dbReference type="Proteomes" id="UP000178187"/>
    </source>
</evidence>
<accession>A0A1G1KTD4</accession>
<keyword evidence="12" id="KW-0832">Ubl conjugation</keyword>
<evidence type="ECO:0000256" key="17">
    <source>
        <dbReference type="ARBA" id="ARBA00035726"/>
    </source>
</evidence>
<dbReference type="GO" id="GO:0003677">
    <property type="term" value="F:DNA binding"/>
    <property type="evidence" value="ECO:0007669"/>
    <property type="project" value="InterPro"/>
</dbReference>
<feature type="domain" description="Helix-hairpin-helix DNA-binding motif class 1" evidence="22">
    <location>
        <begin position="91"/>
        <end position="110"/>
    </location>
</feature>
<dbReference type="InterPro" id="IPR043519">
    <property type="entry name" value="NT_sf"/>
</dbReference>
<gene>
    <name evidence="25" type="ORF">A3G33_01975</name>
</gene>
<comment type="subcellular location">
    <subcellularLocation>
        <location evidence="2">Cytoplasm</location>
    </subcellularLocation>
</comment>
<dbReference type="Gene3D" id="3.20.20.140">
    <property type="entry name" value="Metal-dependent hydrolases"/>
    <property type="match status" value="1"/>
</dbReference>
<dbReference type="SUPFAM" id="SSF47802">
    <property type="entry name" value="DNA polymerase beta, N-terminal domain-like"/>
    <property type="match status" value="1"/>
</dbReference>
<evidence type="ECO:0000256" key="9">
    <source>
        <dbReference type="ARBA" id="ARBA00022695"/>
    </source>
</evidence>
<dbReference type="Gene3D" id="1.10.150.20">
    <property type="entry name" value="5' to 3' exonuclease, C-terminal subdomain"/>
    <property type="match status" value="1"/>
</dbReference>
<dbReference type="GO" id="GO:0006281">
    <property type="term" value="P:DNA repair"/>
    <property type="evidence" value="ECO:0007669"/>
    <property type="project" value="UniProtKB-KW"/>
</dbReference>
<dbReference type="CDD" id="cd00141">
    <property type="entry name" value="NT_POLXc"/>
    <property type="match status" value="1"/>
</dbReference>
<dbReference type="PANTHER" id="PTHR36928">
    <property type="entry name" value="PHOSPHATASE YCDX-RELATED"/>
    <property type="match status" value="1"/>
</dbReference>
<dbReference type="SUPFAM" id="SSF89550">
    <property type="entry name" value="PHP domain-like"/>
    <property type="match status" value="1"/>
</dbReference>
<feature type="domain" description="Polymerase/histidinol phosphatase N-terminal" evidence="23">
    <location>
        <begin position="337"/>
        <end position="416"/>
    </location>
</feature>
<dbReference type="EC" id="4.2.99.18" evidence="4"/>
<dbReference type="Proteomes" id="UP000178187">
    <property type="component" value="Unassembled WGS sequence"/>
</dbReference>
<dbReference type="InterPro" id="IPR022311">
    <property type="entry name" value="PolX-like"/>
</dbReference>
<dbReference type="EC" id="2.7.7.7" evidence="3"/>
<dbReference type="InterPro" id="IPR010996">
    <property type="entry name" value="HHH_MUS81"/>
</dbReference>
<feature type="domain" description="DNA-directed DNA polymerase X" evidence="24">
    <location>
        <begin position="1"/>
        <end position="313"/>
    </location>
</feature>